<dbReference type="PROSITE" id="PS50158">
    <property type="entry name" value="ZF_CCHC"/>
    <property type="match status" value="1"/>
</dbReference>
<dbReference type="AlphaFoldDB" id="A0AA88D2Y5"/>
<dbReference type="GO" id="GO:0008270">
    <property type="term" value="F:zinc ion binding"/>
    <property type="evidence" value="ECO:0007669"/>
    <property type="project" value="UniProtKB-KW"/>
</dbReference>
<dbReference type="InterPro" id="IPR040256">
    <property type="entry name" value="At4g02000-like"/>
</dbReference>
<dbReference type="Pfam" id="PF14392">
    <property type="entry name" value="zf-CCHC_4"/>
    <property type="match status" value="1"/>
</dbReference>
<evidence type="ECO:0000256" key="1">
    <source>
        <dbReference type="PROSITE-ProRule" id="PRU00047"/>
    </source>
</evidence>
<accession>A0AA88D2Y5</accession>
<name>A0AA88D2Y5_FICCA</name>
<sequence length="195" mass="22219">MEEMLGRLSSFSITEEEATVIGIPDDVVEKGRKEARLDCWGKSYLLNLIIGVRVYNLPYDGMIREIGEKIGNGIGKFLDVVTDKNGRFSGMYMRLRVQIDVSKPLRRGATVQLGSNGVMVWTSFKYERLPDFCFGCGRIGHGRLECVDDKVRNANASDCLFYSPELRADTRSERCWKFRMWSIFSIGSTHNLRNV</sequence>
<dbReference type="InterPro" id="IPR001878">
    <property type="entry name" value="Znf_CCHC"/>
</dbReference>
<dbReference type="PANTHER" id="PTHR31286:SF178">
    <property type="entry name" value="DUF4283 DOMAIN-CONTAINING PROTEIN"/>
    <property type="match status" value="1"/>
</dbReference>
<organism evidence="3 4">
    <name type="scientific">Ficus carica</name>
    <name type="common">Common fig</name>
    <dbReference type="NCBI Taxonomy" id="3494"/>
    <lineage>
        <taxon>Eukaryota</taxon>
        <taxon>Viridiplantae</taxon>
        <taxon>Streptophyta</taxon>
        <taxon>Embryophyta</taxon>
        <taxon>Tracheophyta</taxon>
        <taxon>Spermatophyta</taxon>
        <taxon>Magnoliopsida</taxon>
        <taxon>eudicotyledons</taxon>
        <taxon>Gunneridae</taxon>
        <taxon>Pentapetalae</taxon>
        <taxon>rosids</taxon>
        <taxon>fabids</taxon>
        <taxon>Rosales</taxon>
        <taxon>Moraceae</taxon>
        <taxon>Ficeae</taxon>
        <taxon>Ficus</taxon>
    </lineage>
</organism>
<protein>
    <recommendedName>
        <fullName evidence="2">CCHC-type domain-containing protein</fullName>
    </recommendedName>
</protein>
<reference evidence="3" key="1">
    <citation type="submission" date="2023-07" db="EMBL/GenBank/DDBJ databases">
        <title>draft genome sequence of fig (Ficus carica).</title>
        <authorList>
            <person name="Takahashi T."/>
            <person name="Nishimura K."/>
        </authorList>
    </citation>
    <scope>NUCLEOTIDE SEQUENCE</scope>
</reference>
<dbReference type="EMBL" id="BTGU01000018">
    <property type="protein sequence ID" value="GMN44333.1"/>
    <property type="molecule type" value="Genomic_DNA"/>
</dbReference>
<gene>
    <name evidence="3" type="ORF">TIFTF001_013533</name>
</gene>
<keyword evidence="1" id="KW-0863">Zinc-finger</keyword>
<keyword evidence="1" id="KW-0479">Metal-binding</keyword>
<dbReference type="Proteomes" id="UP001187192">
    <property type="component" value="Unassembled WGS sequence"/>
</dbReference>
<comment type="caution">
    <text evidence="3">The sequence shown here is derived from an EMBL/GenBank/DDBJ whole genome shotgun (WGS) entry which is preliminary data.</text>
</comment>
<keyword evidence="4" id="KW-1185">Reference proteome</keyword>
<dbReference type="PANTHER" id="PTHR31286">
    <property type="entry name" value="GLYCINE-RICH CELL WALL STRUCTURAL PROTEIN 1.8-LIKE"/>
    <property type="match status" value="1"/>
</dbReference>
<evidence type="ECO:0000313" key="3">
    <source>
        <dbReference type="EMBL" id="GMN44333.1"/>
    </source>
</evidence>
<dbReference type="GO" id="GO:0003676">
    <property type="term" value="F:nucleic acid binding"/>
    <property type="evidence" value="ECO:0007669"/>
    <property type="project" value="InterPro"/>
</dbReference>
<feature type="domain" description="CCHC-type" evidence="2">
    <location>
        <begin position="133"/>
        <end position="146"/>
    </location>
</feature>
<dbReference type="InterPro" id="IPR025836">
    <property type="entry name" value="Zn_knuckle_CX2CX4HX4C"/>
</dbReference>
<evidence type="ECO:0000313" key="4">
    <source>
        <dbReference type="Proteomes" id="UP001187192"/>
    </source>
</evidence>
<keyword evidence="1" id="KW-0862">Zinc</keyword>
<proteinExistence type="predicted"/>
<evidence type="ECO:0000259" key="2">
    <source>
        <dbReference type="PROSITE" id="PS50158"/>
    </source>
</evidence>